<evidence type="ECO:0000256" key="1">
    <source>
        <dbReference type="ARBA" id="ARBA00004123"/>
    </source>
</evidence>
<evidence type="ECO:0000256" key="3">
    <source>
        <dbReference type="ARBA" id="ARBA00023242"/>
    </source>
</evidence>
<keyword evidence="3" id="KW-0539">Nucleus</keyword>
<dbReference type="GO" id="GO:0003677">
    <property type="term" value="F:DNA binding"/>
    <property type="evidence" value="ECO:0007669"/>
    <property type="project" value="TreeGrafter"/>
</dbReference>
<dbReference type="InterPro" id="IPR010561">
    <property type="entry name" value="LIN-9/ALY1"/>
</dbReference>
<feature type="compositionally biased region" description="Polar residues" evidence="4">
    <location>
        <begin position="43"/>
        <end position="53"/>
    </location>
</feature>
<gene>
    <name evidence="6" type="ORF">DdX_00091</name>
</gene>
<keyword evidence="7" id="KW-1185">Reference proteome</keyword>
<evidence type="ECO:0000256" key="2">
    <source>
        <dbReference type="ARBA" id="ARBA00006732"/>
    </source>
</evidence>
<reference evidence="6" key="1">
    <citation type="submission" date="2022-01" db="EMBL/GenBank/DDBJ databases">
        <title>Genome Sequence Resource for Two Populations of Ditylenchus destructor, the Migratory Endoparasitic Phytonematode.</title>
        <authorList>
            <person name="Zhang H."/>
            <person name="Lin R."/>
            <person name="Xie B."/>
        </authorList>
    </citation>
    <scope>NUCLEOTIDE SEQUENCE</scope>
    <source>
        <strain evidence="6">BazhouSP</strain>
    </source>
</reference>
<dbReference type="GO" id="GO:0006351">
    <property type="term" value="P:DNA-templated transcription"/>
    <property type="evidence" value="ECO:0007669"/>
    <property type="project" value="InterPro"/>
</dbReference>
<dbReference type="GO" id="GO:0005654">
    <property type="term" value="C:nucleoplasm"/>
    <property type="evidence" value="ECO:0007669"/>
    <property type="project" value="TreeGrafter"/>
</dbReference>
<dbReference type="AlphaFoldDB" id="A0AAD4NJB5"/>
<feature type="compositionally biased region" description="Polar residues" evidence="4">
    <location>
        <begin position="1"/>
        <end position="18"/>
    </location>
</feature>
<feature type="compositionally biased region" description="Low complexity" evidence="4">
    <location>
        <begin position="122"/>
        <end position="148"/>
    </location>
</feature>
<evidence type="ECO:0000313" key="7">
    <source>
        <dbReference type="Proteomes" id="UP001201812"/>
    </source>
</evidence>
<dbReference type="Pfam" id="PF19438">
    <property type="entry name" value="LIN9_C"/>
    <property type="match status" value="1"/>
</dbReference>
<comment type="caution">
    <text evidence="6">The sequence shown here is derived from an EMBL/GenBank/DDBJ whole genome shotgun (WGS) entry which is preliminary data.</text>
</comment>
<protein>
    <submittedName>
        <fullName evidence="6">DIRP domain-containing protein</fullName>
    </submittedName>
</protein>
<evidence type="ECO:0000313" key="6">
    <source>
        <dbReference type="EMBL" id="KAI1727948.1"/>
    </source>
</evidence>
<dbReference type="Pfam" id="PF06584">
    <property type="entry name" value="DIRP"/>
    <property type="match status" value="1"/>
</dbReference>
<dbReference type="Proteomes" id="UP001201812">
    <property type="component" value="Unassembled WGS sequence"/>
</dbReference>
<sequence length="610" mass="68747">MSQRGTPASGSGDISQPSPEKRYKLRESAGKVPSRYRDYIEESQYQPMDTSVSYGPPPIQRTVQPARPRPVVTTSTVASSATAPSNAPVDVSVPLDYPSDNEDSNTVPQQSYNYATPNQPLPSAAQYASYASSQPSSQPRYSQQSHSQTHAGGPLGQGTDLSDDLKGNLRKLKNVLKLPKARRFVFCEFFYSGVDQQLFLAENEFSQLMKESFPNLKCTKLRKPEWREVRRLIGKPRRCSQVFLNEERESLEAKRQKIRTIYNGTCTSLGQEQFDLPALLPRPPVVGMKIYARVRTPKDGIYAGTVDAVLDDGYRVVFDKDDSIPPKVIKDYEVMFDQPAELLSLNYFLEMNRANIRGTAKISPMSHLYPTPSFIHAEGNKNRGVLVMGLPDGNVVPAYSMQGQKRVGSLGKDEKVGNFPVRMLVILVKLCKVIDYKKQLVSNLTLMNDSAERMNLLANDYPHEFKVQYSQLVLDIEHINKLFKTYLTAIQGYHTTLLPHLNEPQPADRPENLRKTSYTHAFQIVKHCNSELVVHVKSKHVLQLITSLTSIIIQLRTIGIQKKRFSACDLNVLSESLKQIRTQIQAQNAAAFQDCVEVHMKQIHKMMLRA</sequence>
<dbReference type="SMART" id="SM01135">
    <property type="entry name" value="DIRP"/>
    <property type="match status" value="1"/>
</dbReference>
<dbReference type="GO" id="GO:0051726">
    <property type="term" value="P:regulation of cell cycle"/>
    <property type="evidence" value="ECO:0007669"/>
    <property type="project" value="TreeGrafter"/>
</dbReference>
<dbReference type="GO" id="GO:0006357">
    <property type="term" value="P:regulation of transcription by RNA polymerase II"/>
    <property type="evidence" value="ECO:0007669"/>
    <property type="project" value="TreeGrafter"/>
</dbReference>
<comment type="similarity">
    <text evidence="2">Belongs to the lin-9 family.</text>
</comment>
<organism evidence="6 7">
    <name type="scientific">Ditylenchus destructor</name>
    <dbReference type="NCBI Taxonomy" id="166010"/>
    <lineage>
        <taxon>Eukaryota</taxon>
        <taxon>Metazoa</taxon>
        <taxon>Ecdysozoa</taxon>
        <taxon>Nematoda</taxon>
        <taxon>Chromadorea</taxon>
        <taxon>Rhabditida</taxon>
        <taxon>Tylenchina</taxon>
        <taxon>Tylenchomorpha</taxon>
        <taxon>Sphaerularioidea</taxon>
        <taxon>Anguinidae</taxon>
        <taxon>Anguininae</taxon>
        <taxon>Ditylenchus</taxon>
    </lineage>
</organism>
<evidence type="ECO:0000259" key="5">
    <source>
        <dbReference type="SMART" id="SM01135"/>
    </source>
</evidence>
<comment type="subcellular location">
    <subcellularLocation>
        <location evidence="1">Nucleus</location>
    </subcellularLocation>
</comment>
<evidence type="ECO:0000256" key="4">
    <source>
        <dbReference type="SAM" id="MobiDB-lite"/>
    </source>
</evidence>
<proteinExistence type="inferred from homology"/>
<dbReference type="InterPro" id="IPR033471">
    <property type="entry name" value="DIRP"/>
</dbReference>
<feature type="compositionally biased region" description="Low complexity" evidence="4">
    <location>
        <begin position="65"/>
        <end position="89"/>
    </location>
</feature>
<dbReference type="InterPro" id="IPR045831">
    <property type="entry name" value="LIN9_C"/>
</dbReference>
<dbReference type="EMBL" id="JAKKPZ010000001">
    <property type="protein sequence ID" value="KAI1727948.1"/>
    <property type="molecule type" value="Genomic_DNA"/>
</dbReference>
<feature type="region of interest" description="Disordered" evidence="4">
    <location>
        <begin position="1"/>
        <end position="162"/>
    </location>
</feature>
<accession>A0AAD4NJB5</accession>
<dbReference type="PANTHER" id="PTHR21689">
    <property type="entry name" value="LIN-9"/>
    <property type="match status" value="1"/>
</dbReference>
<dbReference type="GO" id="GO:0017053">
    <property type="term" value="C:transcription repressor complex"/>
    <property type="evidence" value="ECO:0007669"/>
    <property type="project" value="InterPro"/>
</dbReference>
<dbReference type="PANTHER" id="PTHR21689:SF2">
    <property type="entry name" value="PROTEIN LIN-9 HOMOLOG"/>
    <property type="match status" value="1"/>
</dbReference>
<feature type="compositionally biased region" description="Basic and acidic residues" evidence="4">
    <location>
        <begin position="19"/>
        <end position="40"/>
    </location>
</feature>
<name>A0AAD4NJB5_9BILA</name>
<feature type="compositionally biased region" description="Polar residues" evidence="4">
    <location>
        <begin position="104"/>
        <end position="118"/>
    </location>
</feature>
<feature type="domain" description="DIRP" evidence="5">
    <location>
        <begin position="190"/>
        <end position="296"/>
    </location>
</feature>